<name>A0A6F8SLR6_9ACTN</name>
<evidence type="ECO:0000313" key="2">
    <source>
        <dbReference type="EMBL" id="BCA88540.1"/>
    </source>
</evidence>
<accession>A0A6F8SLR6</accession>
<gene>
    <name evidence="2" type="ORF">ADCFC_10380</name>
</gene>
<organism evidence="2 3">
    <name type="scientific">Adlercreutzia hattorii</name>
    <dbReference type="NCBI Taxonomy" id="2707299"/>
    <lineage>
        <taxon>Bacteria</taxon>
        <taxon>Bacillati</taxon>
        <taxon>Actinomycetota</taxon>
        <taxon>Coriobacteriia</taxon>
        <taxon>Eggerthellales</taxon>
        <taxon>Eggerthellaceae</taxon>
        <taxon>Adlercreutzia</taxon>
    </lineage>
</organism>
<feature type="compositionally biased region" description="Low complexity" evidence="1">
    <location>
        <begin position="161"/>
        <end position="177"/>
    </location>
</feature>
<feature type="compositionally biased region" description="Gly residues" evidence="1">
    <location>
        <begin position="81"/>
        <end position="95"/>
    </location>
</feature>
<reference evidence="3" key="2">
    <citation type="submission" date="2020-03" db="EMBL/GenBank/DDBJ databases">
        <title>Complete Genome Sequence of Adlercreutzia sp. strain 8CFCBH1 Producing Equol, Isolated from Healthy Japanese Feces.</title>
        <authorList>
            <person name="Ogata Y."/>
            <person name="Sakamoto M."/>
            <person name="Ohkuma M."/>
            <person name="Hattori M."/>
            <person name="Suda W."/>
        </authorList>
    </citation>
    <scope>NUCLEOTIDE SEQUENCE [LARGE SCALE GENOMIC DNA]</scope>
    <source>
        <strain evidence="3">8CFCBH1</strain>
    </source>
</reference>
<evidence type="ECO:0000313" key="3">
    <source>
        <dbReference type="Proteomes" id="UP000501727"/>
    </source>
</evidence>
<reference evidence="3" key="1">
    <citation type="journal article" date="2020" name="Microbiol. Resour. Announc.">
        <title>Complete Genome Sequence of Adlercreutzia sp. Strain 8CFCBH1, a Potent Producer of Equol, Isolated from Healthy Japanese Feces.</title>
        <authorList>
            <person name="Ogata Y."/>
            <person name="Sakamoto M."/>
            <person name="Ohkuma M."/>
            <person name="Hattori M."/>
            <person name="Suda W."/>
        </authorList>
    </citation>
    <scope>NUCLEOTIDE SEQUENCE [LARGE SCALE GENOMIC DNA]</scope>
    <source>
        <strain evidence="3">8CFCBH1</strain>
    </source>
</reference>
<feature type="region of interest" description="Disordered" evidence="1">
    <location>
        <begin position="141"/>
        <end position="241"/>
    </location>
</feature>
<keyword evidence="3" id="KW-1185">Reference proteome</keyword>
<dbReference type="Proteomes" id="UP000501727">
    <property type="component" value="Chromosome"/>
</dbReference>
<protein>
    <submittedName>
        <fullName evidence="2">Uncharacterized protein</fullName>
    </submittedName>
</protein>
<evidence type="ECO:0000256" key="1">
    <source>
        <dbReference type="SAM" id="MobiDB-lite"/>
    </source>
</evidence>
<feature type="compositionally biased region" description="Gly residues" evidence="1">
    <location>
        <begin position="178"/>
        <end position="212"/>
    </location>
</feature>
<dbReference type="KEGG" id="ahat:ADCFC_11590"/>
<feature type="region of interest" description="Disordered" evidence="1">
    <location>
        <begin position="70"/>
        <end position="112"/>
    </location>
</feature>
<dbReference type="EMBL" id="AP022829">
    <property type="protein sequence ID" value="BCA88540.1"/>
    <property type="molecule type" value="Genomic_DNA"/>
</dbReference>
<sequence>MELSLHRWPYAGRAFRRASAPPLLGGLLTFSLALMTVGVVVYAGAVPSLAEQSPLVRQWAASDHARALGPDAPLMSAHGLSGTGGGSSGAGGANGPGATSATSNGTAPATDAGALSDPADLLLLGGRSASVLGGSGFVAPTDRGASAERGSSNSARVEAPASSGNPNTSGSNATGSGSANGGGGAFSGNSSGGGSASGEPSGGGSSSGGSSGGNAVAPTPSEPEPDPEPTIPVEAGGPVPEDMERRICSTLRSEHDVLKAEAAKVYQCADDYERLCMTRPQQPRIEAARTVSSLLREVQLADSNMMMEVSYACNRDDGTMYGASRYSGNFSQMHQSYGDLINLLYELDNAWSGNCYFEDPAANADYWSGRVTRSAATGRMAYLEAYEAHVGGARP</sequence>
<dbReference type="AlphaFoldDB" id="A0A6F8SLR6"/>
<dbReference type="RefSeq" id="WP_173112773.1">
    <property type="nucleotide sequence ID" value="NZ_AP022829.1"/>
</dbReference>
<proteinExistence type="predicted"/>